<dbReference type="SUPFAM" id="SSF53271">
    <property type="entry name" value="PRTase-like"/>
    <property type="match status" value="1"/>
</dbReference>
<feature type="domain" description="Phosphoribosyltransferase" evidence="2">
    <location>
        <begin position="300"/>
        <end position="352"/>
    </location>
</feature>
<proteinExistence type="inferred from homology"/>
<organism evidence="3 4">
    <name type="scientific">Streptococcus mitis</name>
    <dbReference type="NCBI Taxonomy" id="28037"/>
    <lineage>
        <taxon>Bacteria</taxon>
        <taxon>Bacillati</taxon>
        <taxon>Bacillota</taxon>
        <taxon>Bacilli</taxon>
        <taxon>Lactobacillales</taxon>
        <taxon>Streptococcaceae</taxon>
        <taxon>Streptococcus</taxon>
        <taxon>Streptococcus mitis group</taxon>
    </lineage>
</organism>
<dbReference type="PANTHER" id="PTHR47505">
    <property type="entry name" value="DNA UTILIZATION PROTEIN YHGH"/>
    <property type="match status" value="1"/>
</dbReference>
<dbReference type="Gene3D" id="3.40.50.2020">
    <property type="match status" value="1"/>
</dbReference>
<dbReference type="RefSeq" id="WP_125411573.1">
    <property type="nucleotide sequence ID" value="NZ_JAHZPO010000061.1"/>
</dbReference>
<accession>A0A428DMC0</accession>
<sequence>MLRNVSEIKVIVFHISDSPILSANDWEDVQKIYESEYNCMFLTDLDQLPDFIDDSDIIKVEPLKMVLWPSLSLFDHIKERFNAQTSEIILVSKDSRFTKRSMKLLSGVILISENMVKYEQLDNTPDAIFHNFNQFYELVVLDNLVGRNYFGENQIPLPTNQFRSRYIHCLYPISDSKKVRLFSLGRYYSSKHYMHEMHPYSKAIISNKSSNSKLFGKFNIKLSDLIIQTIGSFPDSFKLDALCYVPPRPNEESRFSDIFEHIFSQTDKWIQQLEDISPFLIATRDFEKQKFLNTEERLTNVENAFTVTKVLTGKNVMVIDDVVTTGATLKACAEALFQAGVESVSFFVFAINQREQSGLFSEYRAACPYCLGDLYLNINSTTYLPFYSCSDCRRTFDYDPVMENLNRRIR</sequence>
<gene>
    <name evidence="3" type="ORF">D8843_08355</name>
</gene>
<dbReference type="InterPro" id="IPR000836">
    <property type="entry name" value="PRTase_dom"/>
</dbReference>
<dbReference type="AlphaFoldDB" id="A0A428DMC0"/>
<dbReference type="Proteomes" id="UP000280535">
    <property type="component" value="Unassembled WGS sequence"/>
</dbReference>
<evidence type="ECO:0000259" key="2">
    <source>
        <dbReference type="Pfam" id="PF00156"/>
    </source>
</evidence>
<comment type="caution">
    <text evidence="3">The sequence shown here is derived from an EMBL/GenBank/DDBJ whole genome shotgun (WGS) entry which is preliminary data.</text>
</comment>
<dbReference type="EMBL" id="RJOA01000019">
    <property type="protein sequence ID" value="RSI96372.1"/>
    <property type="molecule type" value="Genomic_DNA"/>
</dbReference>
<evidence type="ECO:0000256" key="1">
    <source>
        <dbReference type="ARBA" id="ARBA00008007"/>
    </source>
</evidence>
<dbReference type="InterPro" id="IPR029057">
    <property type="entry name" value="PRTase-like"/>
</dbReference>
<dbReference type="Pfam" id="PF00156">
    <property type="entry name" value="Pribosyltran"/>
    <property type="match status" value="1"/>
</dbReference>
<comment type="similarity">
    <text evidence="1">Belongs to the ComF/GntX family.</text>
</comment>
<protein>
    <submittedName>
        <fullName evidence="3">DNA utilization protein GntX</fullName>
    </submittedName>
</protein>
<name>A0A428DMC0_STRMT</name>
<evidence type="ECO:0000313" key="3">
    <source>
        <dbReference type="EMBL" id="RSI96372.1"/>
    </source>
</evidence>
<reference evidence="3 4" key="1">
    <citation type="submission" date="2018-11" db="EMBL/GenBank/DDBJ databases">
        <title>Species Designations Belie Phenotypic and Genotypic Heterogeneity in Oral Streptococci.</title>
        <authorList>
            <person name="Velsko I."/>
        </authorList>
    </citation>
    <scope>NUCLEOTIDE SEQUENCE [LARGE SCALE GENOMIC DNA]</scope>
    <source>
        <strain evidence="3 4">BCC49</strain>
    </source>
</reference>
<evidence type="ECO:0000313" key="4">
    <source>
        <dbReference type="Proteomes" id="UP000280535"/>
    </source>
</evidence>
<dbReference type="GeneID" id="99636957"/>
<dbReference type="CDD" id="cd06223">
    <property type="entry name" value="PRTases_typeI"/>
    <property type="match status" value="1"/>
</dbReference>
<dbReference type="PANTHER" id="PTHR47505:SF1">
    <property type="entry name" value="DNA UTILIZATION PROTEIN YHGH"/>
    <property type="match status" value="1"/>
</dbReference>
<dbReference type="InterPro" id="IPR051910">
    <property type="entry name" value="ComF/GntX_DNA_util-trans"/>
</dbReference>